<dbReference type="InterPro" id="IPR036249">
    <property type="entry name" value="Thioredoxin-like_sf"/>
</dbReference>
<dbReference type="InterPro" id="IPR050213">
    <property type="entry name" value="GST_superfamily"/>
</dbReference>
<dbReference type="SUPFAM" id="SSF52833">
    <property type="entry name" value="Thioredoxin-like"/>
    <property type="match status" value="1"/>
</dbReference>
<dbReference type="InterPro" id="IPR004046">
    <property type="entry name" value="GST_C"/>
</dbReference>
<dbReference type="OMA" id="CEMIDET"/>
<dbReference type="GO" id="GO:0004364">
    <property type="term" value="F:glutathione transferase activity"/>
    <property type="evidence" value="ECO:0007669"/>
    <property type="project" value="TreeGrafter"/>
</dbReference>
<dbReference type="InterPro" id="IPR004045">
    <property type="entry name" value="Glutathione_S-Trfase_N"/>
</dbReference>
<dbReference type="PROSITE" id="PS50404">
    <property type="entry name" value="GST_NTER"/>
    <property type="match status" value="1"/>
</dbReference>
<keyword evidence="2" id="KW-0808">Transferase</keyword>
<proteinExistence type="predicted"/>
<dbReference type="OrthoDB" id="414243at2759"/>
<organism evidence="2 3">
    <name type="scientific">Bodo saltans</name>
    <name type="common">Flagellated protozoan</name>
    <dbReference type="NCBI Taxonomy" id="75058"/>
    <lineage>
        <taxon>Eukaryota</taxon>
        <taxon>Discoba</taxon>
        <taxon>Euglenozoa</taxon>
        <taxon>Kinetoplastea</taxon>
        <taxon>Metakinetoplastina</taxon>
        <taxon>Eubodonida</taxon>
        <taxon>Bodonidae</taxon>
        <taxon>Bodo</taxon>
    </lineage>
</organism>
<reference evidence="3" key="1">
    <citation type="submission" date="2015-09" db="EMBL/GenBank/DDBJ databases">
        <authorList>
            <consortium name="Pathogen Informatics"/>
        </authorList>
    </citation>
    <scope>NUCLEOTIDE SEQUENCE [LARGE SCALE GENOMIC DNA]</scope>
    <source>
        <strain evidence="3">Lake Konstanz</strain>
    </source>
</reference>
<dbReference type="CDD" id="cd03039">
    <property type="entry name" value="GST_N_Sigma_like"/>
    <property type="match status" value="1"/>
</dbReference>
<sequence length="221" mass="23580">MSRSPVGLRSLIPADIELIYFPFGGRAKAIRLIFETAKIPFKDTRVNGQAYGALQRSGELPLETLPILKVDGKLLSSQSGAIVRYAAELAGLQLVGSTSVFRGEEIVATIDDVSALCMKFYESADEDVAKNGADLIASGVPFFAERIESILSNNQHDGPFVNETLSWVDIYVYSNLGPGTNFDDIVLSLGGSTPAQVLAAFPRLTALLSAVGHIPAVAAHK</sequence>
<keyword evidence="3" id="KW-1185">Reference proteome</keyword>
<dbReference type="InterPro" id="IPR036282">
    <property type="entry name" value="Glutathione-S-Trfase_C_sf"/>
</dbReference>
<dbReference type="PANTHER" id="PTHR11571:SF252">
    <property type="entry name" value="GLUTATHIONE S-TRANSFERASE"/>
    <property type="match status" value="1"/>
</dbReference>
<dbReference type="VEuPathDB" id="TriTrypDB:BSAL_57190"/>
<dbReference type="Gene3D" id="3.40.30.10">
    <property type="entry name" value="Glutaredoxin"/>
    <property type="match status" value="1"/>
</dbReference>
<evidence type="ECO:0000313" key="2">
    <source>
        <dbReference type="EMBL" id="CUE89780.1"/>
    </source>
</evidence>
<gene>
    <name evidence="2" type="ORF">BSAL_57190</name>
</gene>
<dbReference type="Gene3D" id="1.20.1050.10">
    <property type="match status" value="1"/>
</dbReference>
<accession>A0A0S4ISN4</accession>
<dbReference type="Proteomes" id="UP000051952">
    <property type="component" value="Unassembled WGS sequence"/>
</dbReference>
<protein>
    <submittedName>
        <fullName evidence="2">Glutathione S-transferase, putative</fullName>
    </submittedName>
</protein>
<evidence type="ECO:0000313" key="3">
    <source>
        <dbReference type="Proteomes" id="UP000051952"/>
    </source>
</evidence>
<dbReference type="SUPFAM" id="SSF47616">
    <property type="entry name" value="GST C-terminal domain-like"/>
    <property type="match status" value="1"/>
</dbReference>
<dbReference type="EMBL" id="CYKH01000209">
    <property type="protein sequence ID" value="CUE89780.1"/>
    <property type="molecule type" value="Genomic_DNA"/>
</dbReference>
<dbReference type="Pfam" id="PF14497">
    <property type="entry name" value="GST_C_3"/>
    <property type="match status" value="1"/>
</dbReference>
<name>A0A0S4ISN4_BODSA</name>
<dbReference type="PANTHER" id="PTHR11571">
    <property type="entry name" value="GLUTATHIONE S-TRANSFERASE"/>
    <property type="match status" value="1"/>
</dbReference>
<dbReference type="GO" id="GO:0006749">
    <property type="term" value="P:glutathione metabolic process"/>
    <property type="evidence" value="ECO:0007669"/>
    <property type="project" value="TreeGrafter"/>
</dbReference>
<dbReference type="AlphaFoldDB" id="A0A0S4ISN4"/>
<feature type="domain" description="GST N-terminal" evidence="1">
    <location>
        <begin position="14"/>
        <end position="94"/>
    </location>
</feature>
<evidence type="ECO:0000259" key="1">
    <source>
        <dbReference type="PROSITE" id="PS50404"/>
    </source>
</evidence>